<evidence type="ECO:0000256" key="1">
    <source>
        <dbReference type="SAM" id="MobiDB-lite"/>
    </source>
</evidence>
<feature type="chain" id="PRO_5039534843" evidence="2">
    <location>
        <begin position="20"/>
        <end position="183"/>
    </location>
</feature>
<feature type="region of interest" description="Disordered" evidence="1">
    <location>
        <begin position="29"/>
        <end position="48"/>
    </location>
</feature>
<dbReference type="Proteomes" id="UP000823912">
    <property type="component" value="Unassembled WGS sequence"/>
</dbReference>
<feature type="signal peptide" evidence="2">
    <location>
        <begin position="1"/>
        <end position="19"/>
    </location>
</feature>
<organism evidence="3 4">
    <name type="scientific">Candidatus Pullilachnospira gallistercoris</name>
    <dbReference type="NCBI Taxonomy" id="2840911"/>
    <lineage>
        <taxon>Bacteria</taxon>
        <taxon>Bacillati</taxon>
        <taxon>Bacillota</taxon>
        <taxon>Clostridia</taxon>
        <taxon>Lachnospirales</taxon>
        <taxon>Lachnospiraceae</taxon>
        <taxon>Lachnospiraceae incertae sedis</taxon>
        <taxon>Candidatus Pullilachnospira</taxon>
    </lineage>
</organism>
<protein>
    <submittedName>
        <fullName evidence="3">Uncharacterized protein</fullName>
    </submittedName>
</protein>
<accession>A0A9D1E7K5</accession>
<dbReference type="AlphaFoldDB" id="A0A9D1E7K5"/>
<gene>
    <name evidence="3" type="ORF">IAA55_00680</name>
</gene>
<name>A0A9D1E7K5_9FIRM</name>
<dbReference type="EMBL" id="DVHM01000009">
    <property type="protein sequence ID" value="HIR69780.1"/>
    <property type="molecule type" value="Genomic_DNA"/>
</dbReference>
<sequence length="183" mass="20314">MKRKLVAMMLCVLVVSIFGGCGLFTSSDSDEGTGGDQTQQQEEQEDFSIPMTDTYTFTDPEDLEFDTRYVMTGDENCKLLSDMKNFGFTASAIYDIVYALDDKPVREYQYFICPDETSAADLAEYYTSQGQQVTQEGQILYATVGGDQVEAMITLYSSSGSMSGDTVEDYVDFMAGFNGLTEY</sequence>
<keyword evidence="2" id="KW-0732">Signal</keyword>
<evidence type="ECO:0000256" key="2">
    <source>
        <dbReference type="SAM" id="SignalP"/>
    </source>
</evidence>
<proteinExistence type="predicted"/>
<evidence type="ECO:0000313" key="3">
    <source>
        <dbReference type="EMBL" id="HIR69780.1"/>
    </source>
</evidence>
<evidence type="ECO:0000313" key="4">
    <source>
        <dbReference type="Proteomes" id="UP000823912"/>
    </source>
</evidence>
<reference evidence="3" key="2">
    <citation type="journal article" date="2021" name="PeerJ">
        <title>Extensive microbial diversity within the chicken gut microbiome revealed by metagenomics and culture.</title>
        <authorList>
            <person name="Gilroy R."/>
            <person name="Ravi A."/>
            <person name="Getino M."/>
            <person name="Pursley I."/>
            <person name="Horton D.L."/>
            <person name="Alikhan N.F."/>
            <person name="Baker D."/>
            <person name="Gharbi K."/>
            <person name="Hall N."/>
            <person name="Watson M."/>
            <person name="Adriaenssens E.M."/>
            <person name="Foster-Nyarko E."/>
            <person name="Jarju S."/>
            <person name="Secka A."/>
            <person name="Antonio M."/>
            <person name="Oren A."/>
            <person name="Chaudhuri R.R."/>
            <person name="La Ragione R."/>
            <person name="Hildebrand F."/>
            <person name="Pallen M.J."/>
        </authorList>
    </citation>
    <scope>NUCLEOTIDE SEQUENCE</scope>
    <source>
        <strain evidence="3">ChiSjej5B23-6657</strain>
    </source>
</reference>
<reference evidence="3" key="1">
    <citation type="submission" date="2020-10" db="EMBL/GenBank/DDBJ databases">
        <authorList>
            <person name="Gilroy R."/>
        </authorList>
    </citation>
    <scope>NUCLEOTIDE SEQUENCE</scope>
    <source>
        <strain evidence="3">ChiSjej5B23-6657</strain>
    </source>
</reference>
<dbReference type="PROSITE" id="PS51257">
    <property type="entry name" value="PROKAR_LIPOPROTEIN"/>
    <property type="match status" value="1"/>
</dbReference>
<comment type="caution">
    <text evidence="3">The sequence shown here is derived from an EMBL/GenBank/DDBJ whole genome shotgun (WGS) entry which is preliminary data.</text>
</comment>